<evidence type="ECO:0000256" key="6">
    <source>
        <dbReference type="ARBA" id="ARBA00022989"/>
    </source>
</evidence>
<name>A0A8H6X814_9AGAR</name>
<dbReference type="Proteomes" id="UP000620124">
    <property type="component" value="Unassembled WGS sequence"/>
</dbReference>
<feature type="transmembrane region" description="Helical" evidence="10">
    <location>
        <begin position="264"/>
        <end position="286"/>
    </location>
</feature>
<dbReference type="InterPro" id="IPR050363">
    <property type="entry name" value="MIP/Aquaporin"/>
</dbReference>
<evidence type="ECO:0000256" key="9">
    <source>
        <dbReference type="SAM" id="MobiDB-lite"/>
    </source>
</evidence>
<dbReference type="Pfam" id="PF00230">
    <property type="entry name" value="MIP"/>
    <property type="match status" value="1"/>
</dbReference>
<evidence type="ECO:0000256" key="5">
    <source>
        <dbReference type="ARBA" id="ARBA00022737"/>
    </source>
</evidence>
<accession>A0A8H6X814</accession>
<feature type="transmembrane region" description="Helical" evidence="10">
    <location>
        <begin position="233"/>
        <end position="252"/>
    </location>
</feature>
<dbReference type="OrthoDB" id="3222at2759"/>
<keyword evidence="5" id="KW-0677">Repeat</keyword>
<proteinExistence type="inferred from homology"/>
<feature type="compositionally biased region" description="Basic and acidic residues" evidence="9">
    <location>
        <begin position="377"/>
        <end position="388"/>
    </location>
</feature>
<dbReference type="GO" id="GO:0005886">
    <property type="term" value="C:plasma membrane"/>
    <property type="evidence" value="ECO:0007669"/>
    <property type="project" value="TreeGrafter"/>
</dbReference>
<keyword evidence="12" id="KW-1185">Reference proteome</keyword>
<keyword evidence="3 8" id="KW-0813">Transport</keyword>
<comment type="similarity">
    <text evidence="2 8">Belongs to the MIP/aquaporin (TC 1.A.8) family.</text>
</comment>
<reference evidence="11" key="1">
    <citation type="submission" date="2020-05" db="EMBL/GenBank/DDBJ databases">
        <title>Mycena genomes resolve the evolution of fungal bioluminescence.</title>
        <authorList>
            <person name="Tsai I.J."/>
        </authorList>
    </citation>
    <scope>NUCLEOTIDE SEQUENCE</scope>
    <source>
        <strain evidence="11">CCC161011</strain>
    </source>
</reference>
<dbReference type="Gene3D" id="1.20.1080.10">
    <property type="entry name" value="Glycerol uptake facilitator protein"/>
    <property type="match status" value="1"/>
</dbReference>
<protein>
    <submittedName>
        <fullName evidence="11">Aquaporin-like protein</fullName>
    </submittedName>
</protein>
<evidence type="ECO:0000256" key="10">
    <source>
        <dbReference type="SAM" id="Phobius"/>
    </source>
</evidence>
<evidence type="ECO:0000256" key="4">
    <source>
        <dbReference type="ARBA" id="ARBA00022692"/>
    </source>
</evidence>
<evidence type="ECO:0000256" key="3">
    <source>
        <dbReference type="ARBA" id="ARBA00022448"/>
    </source>
</evidence>
<feature type="region of interest" description="Disordered" evidence="9">
    <location>
        <begin position="363"/>
        <end position="388"/>
    </location>
</feature>
<dbReference type="PANTHER" id="PTHR43829">
    <property type="entry name" value="AQUAPORIN OR AQUAGLYCEROPORIN RELATED"/>
    <property type="match status" value="1"/>
</dbReference>
<dbReference type="GO" id="GO:0015250">
    <property type="term" value="F:water channel activity"/>
    <property type="evidence" value="ECO:0007669"/>
    <property type="project" value="TreeGrafter"/>
</dbReference>
<dbReference type="InterPro" id="IPR023271">
    <property type="entry name" value="Aquaporin-like"/>
</dbReference>
<dbReference type="PANTHER" id="PTHR43829:SF14">
    <property type="entry name" value="AQUAPORIN 3"/>
    <property type="match status" value="1"/>
</dbReference>
<evidence type="ECO:0000256" key="7">
    <source>
        <dbReference type="ARBA" id="ARBA00023136"/>
    </source>
</evidence>
<dbReference type="InterPro" id="IPR000425">
    <property type="entry name" value="MIP"/>
</dbReference>
<evidence type="ECO:0000256" key="8">
    <source>
        <dbReference type="RuleBase" id="RU000477"/>
    </source>
</evidence>
<organism evidence="11 12">
    <name type="scientific">Mycena venus</name>
    <dbReference type="NCBI Taxonomy" id="2733690"/>
    <lineage>
        <taxon>Eukaryota</taxon>
        <taxon>Fungi</taxon>
        <taxon>Dikarya</taxon>
        <taxon>Basidiomycota</taxon>
        <taxon>Agaricomycotina</taxon>
        <taxon>Agaricomycetes</taxon>
        <taxon>Agaricomycetidae</taxon>
        <taxon>Agaricales</taxon>
        <taxon>Marasmiineae</taxon>
        <taxon>Mycenaceae</taxon>
        <taxon>Mycena</taxon>
    </lineage>
</organism>
<evidence type="ECO:0000256" key="2">
    <source>
        <dbReference type="ARBA" id="ARBA00006175"/>
    </source>
</evidence>
<gene>
    <name evidence="11" type="ORF">MVEN_02161000</name>
</gene>
<dbReference type="SUPFAM" id="SSF81338">
    <property type="entry name" value="Aquaporin-like"/>
    <property type="match status" value="1"/>
</dbReference>
<dbReference type="GO" id="GO:0015254">
    <property type="term" value="F:glycerol channel activity"/>
    <property type="evidence" value="ECO:0007669"/>
    <property type="project" value="TreeGrafter"/>
</dbReference>
<sequence>MELRRITKHCCAPLHSGSRLLNSKEKMAVTVSNANADRVVYMSDLHKRGPVLAGWERLRHGKLHWLAEAFAEMMGVFFYVYAGVGSQAVFVIGGLTKQAGLSCSSSTFITSPLDVNRQNPCEAVLQVGFAYACGILFAISICSATSGGHFNPCITIVMTLFKGFPPLKCARYLVAQILGGYLACLFVYLQYSTIIHEIEAALGPELATINFTPNGPAGIFGFYLLPGSSVGHAFVNEFVCDFLIAMVIFGAIDPSNVLVPPSGAPFLIALAYGVMIWGFSAVGLAANTARDLGGRFAAMTIWGTAAAGPSGYSAITALTNIPATILAYIVYELMFVDSDRVVSQAQREFHDVHALHRRLGPAAHATADDESGNSIGMEKEHVGTAERV</sequence>
<keyword evidence="7 10" id="KW-0472">Membrane</keyword>
<dbReference type="EMBL" id="JACAZI010000023">
    <property type="protein sequence ID" value="KAF7336137.1"/>
    <property type="molecule type" value="Genomic_DNA"/>
</dbReference>
<keyword evidence="4 8" id="KW-0812">Transmembrane</keyword>
<comment type="subcellular location">
    <subcellularLocation>
        <location evidence="1">Membrane</location>
        <topology evidence="1">Multi-pass membrane protein</topology>
    </subcellularLocation>
</comment>
<dbReference type="PRINTS" id="PR00783">
    <property type="entry name" value="MINTRINSICP"/>
</dbReference>
<feature type="transmembrane region" description="Helical" evidence="10">
    <location>
        <begin position="170"/>
        <end position="189"/>
    </location>
</feature>
<dbReference type="AlphaFoldDB" id="A0A8H6X814"/>
<evidence type="ECO:0000256" key="1">
    <source>
        <dbReference type="ARBA" id="ARBA00004141"/>
    </source>
</evidence>
<feature type="transmembrane region" description="Helical" evidence="10">
    <location>
        <begin position="129"/>
        <end position="150"/>
    </location>
</feature>
<comment type="caution">
    <text evidence="11">The sequence shown here is derived from an EMBL/GenBank/DDBJ whole genome shotgun (WGS) entry which is preliminary data.</text>
</comment>
<keyword evidence="6 10" id="KW-1133">Transmembrane helix</keyword>
<evidence type="ECO:0000313" key="11">
    <source>
        <dbReference type="EMBL" id="KAF7336137.1"/>
    </source>
</evidence>
<evidence type="ECO:0000313" key="12">
    <source>
        <dbReference type="Proteomes" id="UP000620124"/>
    </source>
</evidence>